<sequence>MKREYRDINFLVSPFPYRTGTYVLPSSLCIFHSVIGFLYGVPSEFYPYFLYDFTHKLLDIRFLQSKPSVL</sequence>
<evidence type="ECO:0000313" key="2">
    <source>
        <dbReference type="EMBL" id="SUB79067.1"/>
    </source>
</evidence>
<evidence type="ECO:0000313" key="3">
    <source>
        <dbReference type="Proteomes" id="UP000255283"/>
    </source>
</evidence>
<proteinExistence type="predicted"/>
<keyword evidence="1" id="KW-0472">Membrane</keyword>
<gene>
    <name evidence="2" type="ORF">NCTC13063_00322</name>
</gene>
<comment type="caution">
    <text evidence="2">The sequence shown here is derived from an EMBL/GenBank/DDBJ whole genome shotgun (WGS) entry which is preliminary data.</text>
</comment>
<protein>
    <submittedName>
        <fullName evidence="2">Uncharacterized protein</fullName>
    </submittedName>
</protein>
<evidence type="ECO:0000256" key="1">
    <source>
        <dbReference type="SAM" id="Phobius"/>
    </source>
</evidence>
<organism evidence="2 3">
    <name type="scientific">Segatella buccae</name>
    <dbReference type="NCBI Taxonomy" id="28126"/>
    <lineage>
        <taxon>Bacteria</taxon>
        <taxon>Pseudomonadati</taxon>
        <taxon>Bacteroidota</taxon>
        <taxon>Bacteroidia</taxon>
        <taxon>Bacteroidales</taxon>
        <taxon>Prevotellaceae</taxon>
        <taxon>Segatella</taxon>
    </lineage>
</organism>
<reference evidence="2 3" key="1">
    <citation type="submission" date="2018-06" db="EMBL/GenBank/DDBJ databases">
        <authorList>
            <consortium name="Pathogen Informatics"/>
            <person name="Doyle S."/>
        </authorList>
    </citation>
    <scope>NUCLEOTIDE SEQUENCE [LARGE SCALE GENOMIC DNA]</scope>
    <source>
        <strain evidence="2 3">NCTC13063</strain>
    </source>
</reference>
<keyword evidence="1" id="KW-1133">Transmembrane helix</keyword>
<dbReference type="Proteomes" id="UP000255283">
    <property type="component" value="Unassembled WGS sequence"/>
</dbReference>
<name>A0AAQ1UGE9_9BACT</name>
<dbReference type="EMBL" id="UGTJ01000001">
    <property type="protein sequence ID" value="SUB79067.1"/>
    <property type="molecule type" value="Genomic_DNA"/>
</dbReference>
<feature type="transmembrane region" description="Helical" evidence="1">
    <location>
        <begin position="21"/>
        <end position="41"/>
    </location>
</feature>
<keyword evidence="1" id="KW-0812">Transmembrane</keyword>
<accession>A0AAQ1UGE9</accession>
<dbReference type="AlphaFoldDB" id="A0AAQ1UGE9"/>